<dbReference type="Proteomes" id="UP000245698">
    <property type="component" value="Unassembled WGS sequence"/>
</dbReference>
<proteinExistence type="predicted"/>
<protein>
    <submittedName>
        <fullName evidence="1">Uncharacterized protein</fullName>
    </submittedName>
</protein>
<keyword evidence="2" id="KW-1185">Reference proteome</keyword>
<dbReference type="EMBL" id="FUIG01000098">
    <property type="protein sequence ID" value="SJM35612.1"/>
    <property type="molecule type" value="Genomic_DNA"/>
</dbReference>
<dbReference type="AlphaFoldDB" id="A0A2P9AWX4"/>
<gene>
    <name evidence="1" type="ORF">BQ8482_850009</name>
</gene>
<organism evidence="1 2">
    <name type="scientific">Mesorhizobium delmotii</name>
    <dbReference type="NCBI Taxonomy" id="1631247"/>
    <lineage>
        <taxon>Bacteria</taxon>
        <taxon>Pseudomonadati</taxon>
        <taxon>Pseudomonadota</taxon>
        <taxon>Alphaproteobacteria</taxon>
        <taxon>Hyphomicrobiales</taxon>
        <taxon>Phyllobacteriaceae</taxon>
        <taxon>Mesorhizobium</taxon>
    </lineage>
</organism>
<accession>A0A2P9AWX4</accession>
<name>A0A2P9AWX4_9HYPH</name>
<evidence type="ECO:0000313" key="2">
    <source>
        <dbReference type="Proteomes" id="UP000245698"/>
    </source>
</evidence>
<reference evidence="2" key="1">
    <citation type="submission" date="2016-12" db="EMBL/GenBank/DDBJ databases">
        <authorList>
            <person name="Brunel B."/>
        </authorList>
    </citation>
    <scope>NUCLEOTIDE SEQUENCE [LARGE SCALE GENOMIC DNA]</scope>
</reference>
<evidence type="ECO:0000313" key="1">
    <source>
        <dbReference type="EMBL" id="SJM35612.1"/>
    </source>
</evidence>
<sequence length="83" mass="9040">MGISVMFHGHSTTGRISLALGSASCTKLAYDELQTNIKLIRPGPSMKDLQASAWLVPEEFREQAYPCVIHGVGMCGEYSQVKP</sequence>